<evidence type="ECO:0000256" key="11">
    <source>
        <dbReference type="ARBA" id="ARBA00023136"/>
    </source>
</evidence>
<evidence type="ECO:0000313" key="18">
    <source>
        <dbReference type="Proteomes" id="UP001162131"/>
    </source>
</evidence>
<protein>
    <recommendedName>
        <fullName evidence="2">proton-translocating NAD(P)(+) transhydrogenase</fullName>
        <ecNumber evidence="2">7.1.1.1</ecNumber>
    </recommendedName>
</protein>
<evidence type="ECO:0000313" key="17">
    <source>
        <dbReference type="EMBL" id="CAG9328299.1"/>
    </source>
</evidence>
<dbReference type="CDD" id="cd05304">
    <property type="entry name" value="Rubrum_tdh"/>
    <property type="match status" value="1"/>
</dbReference>
<feature type="domain" description="Alanine dehydrogenase/pyridine nucleotide transhydrogenase NAD(H)-binding" evidence="15">
    <location>
        <begin position="653"/>
        <end position="818"/>
    </location>
</feature>
<dbReference type="InterPro" id="IPR029035">
    <property type="entry name" value="DHS-like_NAD/FAD-binding_dom"/>
</dbReference>
<dbReference type="InterPro" id="IPR034300">
    <property type="entry name" value="PNTB-like"/>
</dbReference>
<keyword evidence="4" id="KW-0997">Cell inner membrane</keyword>
<evidence type="ECO:0000256" key="3">
    <source>
        <dbReference type="ARBA" id="ARBA00022475"/>
    </source>
</evidence>
<dbReference type="SUPFAM" id="SSF52283">
    <property type="entry name" value="Formate/glycerate dehydrogenase catalytic domain-like"/>
    <property type="match status" value="1"/>
</dbReference>
<evidence type="ECO:0000256" key="14">
    <source>
        <dbReference type="SAM" id="Phobius"/>
    </source>
</evidence>
<dbReference type="Pfam" id="PF02233">
    <property type="entry name" value="PNTB"/>
    <property type="match status" value="1"/>
</dbReference>
<dbReference type="PANTHER" id="PTHR10160:SF19">
    <property type="entry name" value="PROTON-TRANSLOCATING NAD(P)(+) TRANSHYDROGENASE"/>
    <property type="match status" value="1"/>
</dbReference>
<dbReference type="SUPFAM" id="SSF51735">
    <property type="entry name" value="NAD(P)-binding Rossmann-fold domains"/>
    <property type="match status" value="1"/>
</dbReference>
<dbReference type="EMBL" id="CAJZBQ010000045">
    <property type="protein sequence ID" value="CAG9328299.1"/>
    <property type="molecule type" value="Genomic_DNA"/>
</dbReference>
<feature type="transmembrane region" description="Helical" evidence="14">
    <location>
        <begin position="997"/>
        <end position="1016"/>
    </location>
</feature>
<dbReference type="GO" id="GO:0005886">
    <property type="term" value="C:plasma membrane"/>
    <property type="evidence" value="ECO:0007669"/>
    <property type="project" value="UniProtKB-SubCell"/>
</dbReference>
<dbReference type="Pfam" id="PF12769">
    <property type="entry name" value="PNTB_4TM"/>
    <property type="match status" value="1"/>
</dbReference>
<comment type="catalytic activity">
    <reaction evidence="12">
        <text>NAD(+) + NADPH + H(+)(in) = NADH + NADP(+) + H(+)(out)</text>
        <dbReference type="Rhea" id="RHEA:47992"/>
        <dbReference type="ChEBI" id="CHEBI:15378"/>
        <dbReference type="ChEBI" id="CHEBI:57540"/>
        <dbReference type="ChEBI" id="CHEBI:57783"/>
        <dbReference type="ChEBI" id="CHEBI:57945"/>
        <dbReference type="ChEBI" id="CHEBI:58349"/>
        <dbReference type="EC" id="7.1.1.1"/>
    </reaction>
</comment>
<feature type="transmembrane region" description="Helical" evidence="14">
    <location>
        <begin position="55"/>
        <end position="76"/>
    </location>
</feature>
<feature type="region of interest" description="Disordered" evidence="13">
    <location>
        <begin position="1035"/>
        <end position="1056"/>
    </location>
</feature>
<dbReference type="GO" id="GO:0050661">
    <property type="term" value="F:NADP binding"/>
    <property type="evidence" value="ECO:0007669"/>
    <property type="project" value="TreeGrafter"/>
</dbReference>
<comment type="subcellular location">
    <subcellularLocation>
        <location evidence="1">Cell inner membrane</location>
        <topology evidence="1">Multi-pass membrane protein</topology>
    </subcellularLocation>
</comment>
<feature type="transmembrane region" description="Helical" evidence="14">
    <location>
        <begin position="187"/>
        <end position="208"/>
    </location>
</feature>
<dbReference type="NCBIfam" id="NF006942">
    <property type="entry name" value="PRK09424.1"/>
    <property type="match status" value="1"/>
</dbReference>
<evidence type="ECO:0000256" key="4">
    <source>
        <dbReference type="ARBA" id="ARBA00022519"/>
    </source>
</evidence>
<dbReference type="NCBIfam" id="TIGR00561">
    <property type="entry name" value="pntA"/>
    <property type="match status" value="1"/>
</dbReference>
<feature type="transmembrane region" description="Helical" evidence="14">
    <location>
        <begin position="240"/>
        <end position="259"/>
    </location>
</feature>
<dbReference type="Pfam" id="PF01262">
    <property type="entry name" value="AlaDh_PNT_C"/>
    <property type="match status" value="1"/>
</dbReference>
<evidence type="ECO:0000256" key="9">
    <source>
        <dbReference type="ARBA" id="ARBA00022989"/>
    </source>
</evidence>
<dbReference type="InterPro" id="IPR007886">
    <property type="entry name" value="AlaDH/PNT_N"/>
</dbReference>
<evidence type="ECO:0000259" key="16">
    <source>
        <dbReference type="SMART" id="SM01003"/>
    </source>
</evidence>
<dbReference type="InterPro" id="IPR024605">
    <property type="entry name" value="NADP_transhyd_a_C"/>
</dbReference>
<evidence type="ECO:0000256" key="5">
    <source>
        <dbReference type="ARBA" id="ARBA00022692"/>
    </source>
</evidence>
<dbReference type="GO" id="GO:0006740">
    <property type="term" value="P:NADPH regeneration"/>
    <property type="evidence" value="ECO:0007669"/>
    <property type="project" value="TreeGrafter"/>
</dbReference>
<evidence type="ECO:0000256" key="1">
    <source>
        <dbReference type="ARBA" id="ARBA00004429"/>
    </source>
</evidence>
<feature type="transmembrane region" description="Helical" evidence="14">
    <location>
        <begin position="88"/>
        <end position="108"/>
    </location>
</feature>
<reference evidence="17" key="1">
    <citation type="submission" date="2021-09" db="EMBL/GenBank/DDBJ databases">
        <authorList>
            <consortium name="AG Swart"/>
            <person name="Singh M."/>
            <person name="Singh A."/>
            <person name="Seah K."/>
            <person name="Emmerich C."/>
        </authorList>
    </citation>
    <scope>NUCLEOTIDE SEQUENCE</scope>
    <source>
        <strain evidence="17">ATCC30299</strain>
    </source>
</reference>
<dbReference type="InterPro" id="IPR036291">
    <property type="entry name" value="NAD(P)-bd_dom_sf"/>
</dbReference>
<comment type="caution">
    <text evidence="17">The sequence shown here is derived from an EMBL/GenBank/DDBJ whole genome shotgun (WGS) entry which is preliminary data.</text>
</comment>
<gene>
    <name evidence="17" type="ORF">BSTOLATCC_MIC45754</name>
</gene>
<feature type="transmembrane region" description="Helical" evidence="14">
    <location>
        <begin position="909"/>
        <end position="931"/>
    </location>
</feature>
<dbReference type="FunFam" id="3.40.50.1220:FF:000002">
    <property type="entry name" value="NAD(P) transhydrogenase subunit beta"/>
    <property type="match status" value="1"/>
</dbReference>
<keyword evidence="18" id="KW-1185">Reference proteome</keyword>
<keyword evidence="3" id="KW-1003">Cell membrane</keyword>
<feature type="region of interest" description="Disordered" evidence="13">
    <location>
        <begin position="875"/>
        <end position="902"/>
    </location>
</feature>
<sequence>MDDFVTGTYIVCAIFFILSLGGLSNQLTAKRGNYLGIIAMTLAIIATFFADEFDYQFAIFFFMLVLGGLIGCAMALRVEMINMPQMVAALHSFVGLAATLVSFGHYLLHTDQDNLARIETNIGVFIGAVTFTGSVVAWGKLQGVIRSQPLIILGWGRHVINCLCIIACIAIAIVFGLTDNDETLTKFFLLLAISFIAGFLGWHLVMAIGGADMPVVVSMLNSYSGWATSASGFLLENELLIITGALVGSSGAILSYIMCKAMNRSFISVISGGFGQGTGSPSSAAKAQKGEQKPIDAKGMLNLLRDAKRIIIVPGYGMAVARCQHDVGTFADFLIKRGRRVEFCIHPVAGRLPGHMNVLLAEAEVDYGIVREMDEINKEFPETDIVMVIGANDIVNPDAQDDPNSPIAGMPVCEVWKAKNVIVFKRGGGTGYAGVENPLFLKPNTKMYFGNADKSMKEILNIMTMNETMFGEAKNSTSSDTGPESSDSEEEVEKFPEPKMTIGVPKEITPLEQRVAITPGTVKKFRKLGFRVVVEKGAGEGAKFSDEEYTEEGAEVASTEQVWACDIVLKVKKPDHHPVLNKHEDTLLQNTKLLVSYVYPANNKEWLENLASRYPNLTYLAMECVPRITKAQKLDSLSSMANIGGYRAVVEAFQYFRRCPKPMITAAGKLPPAEVLVIGAGVAGLSAIGYCKNLGCNVYAMDTRSAAKVDAESMGAKFLSVPIQEEGQVAGGYAKVMSEEYQKAQYQLTKRTVRKCDIVITTALIPGRPAPKLVDDECIKGMRPGSVVVDMAAEMGGNCAYTKANEVIVTENGVTIVGFTDLTSRMAPQSSELYANNLYNLLDEMGGAEKFNINMKDEIIAPMSVVHEGKMVWSPPKPLPPPKAPEAPKEISKEPEKPTKKPTKETPWWYMYVEFAFLAAICAGGFIGLAYSTYGDFMSLFMTFVLAVVIGYMVIWNVTPALHTPLMSVTNAISGIIVIGAMMLLDSNDGWIDEGSAVGAIAIFFASINIFGGFIVTDRMLSMFKTNAMPEPGLHHHNTLHHPHHHHHHTHQNEKP</sequence>
<dbReference type="Proteomes" id="UP001162131">
    <property type="component" value="Unassembled WGS sequence"/>
</dbReference>
<dbReference type="AlphaFoldDB" id="A0AAU9JY02"/>
<evidence type="ECO:0000256" key="7">
    <source>
        <dbReference type="ARBA" id="ARBA00022857"/>
    </source>
</evidence>
<dbReference type="InterPro" id="IPR007698">
    <property type="entry name" value="AlaDH/PNT_NAD(H)-bd"/>
</dbReference>
<keyword evidence="7" id="KW-0521">NADP</keyword>
<name>A0AAU9JY02_9CILI</name>
<evidence type="ECO:0000259" key="15">
    <source>
        <dbReference type="SMART" id="SM01002"/>
    </source>
</evidence>
<dbReference type="GO" id="GO:0008750">
    <property type="term" value="F:proton-translocating NAD(P)+ transhydrogenase activity"/>
    <property type="evidence" value="ECO:0007669"/>
    <property type="project" value="UniProtKB-EC"/>
</dbReference>
<feature type="compositionally biased region" description="Pro residues" evidence="13">
    <location>
        <begin position="875"/>
        <end position="885"/>
    </location>
</feature>
<evidence type="ECO:0000256" key="2">
    <source>
        <dbReference type="ARBA" id="ARBA00012943"/>
    </source>
</evidence>
<feature type="compositionally biased region" description="Polar residues" evidence="13">
    <location>
        <begin position="474"/>
        <end position="485"/>
    </location>
</feature>
<accession>A0AAU9JY02</accession>
<evidence type="ECO:0000256" key="12">
    <source>
        <dbReference type="ARBA" id="ARBA00048202"/>
    </source>
</evidence>
<feature type="transmembrane region" description="Helical" evidence="14">
    <location>
        <begin position="150"/>
        <end position="175"/>
    </location>
</feature>
<evidence type="ECO:0000256" key="6">
    <source>
        <dbReference type="ARBA" id="ARBA00022741"/>
    </source>
</evidence>
<feature type="transmembrane region" description="Helical" evidence="14">
    <location>
        <begin position="6"/>
        <end position="25"/>
    </location>
</feature>
<dbReference type="InterPro" id="IPR026255">
    <property type="entry name" value="NADP_transhyd_a"/>
</dbReference>
<feature type="compositionally biased region" description="Basic and acidic residues" evidence="13">
    <location>
        <begin position="886"/>
        <end position="902"/>
    </location>
</feature>
<feature type="transmembrane region" description="Helical" evidence="14">
    <location>
        <begin position="120"/>
        <end position="138"/>
    </location>
</feature>
<keyword evidence="10" id="KW-0520">NAD</keyword>
<evidence type="ECO:0000256" key="8">
    <source>
        <dbReference type="ARBA" id="ARBA00022967"/>
    </source>
</evidence>
<keyword evidence="11 14" id="KW-0472">Membrane</keyword>
<feature type="domain" description="Alanine dehydrogenase/pyridine nucleotide transhydrogenase N-terminal" evidence="16">
    <location>
        <begin position="503"/>
        <end position="644"/>
    </location>
</feature>
<feature type="transmembrane region" description="Helical" evidence="14">
    <location>
        <begin position="966"/>
        <end position="985"/>
    </location>
</feature>
<evidence type="ECO:0000256" key="10">
    <source>
        <dbReference type="ARBA" id="ARBA00023027"/>
    </source>
</evidence>
<dbReference type="SMART" id="SM01002">
    <property type="entry name" value="AlaDh_PNT_C"/>
    <property type="match status" value="1"/>
</dbReference>
<evidence type="ECO:0000256" key="13">
    <source>
        <dbReference type="SAM" id="MobiDB-lite"/>
    </source>
</evidence>
<dbReference type="Gene3D" id="3.40.50.720">
    <property type="entry name" value="NAD(P)-binding Rossmann-like Domain"/>
    <property type="match status" value="2"/>
</dbReference>
<dbReference type="SMART" id="SM01003">
    <property type="entry name" value="AlaDh_PNT_N"/>
    <property type="match status" value="1"/>
</dbReference>
<dbReference type="Pfam" id="PF05222">
    <property type="entry name" value="AlaDh_PNT_N"/>
    <property type="match status" value="1"/>
</dbReference>
<keyword evidence="5 14" id="KW-0812">Transmembrane</keyword>
<dbReference type="EC" id="7.1.1.1" evidence="2"/>
<keyword evidence="9 14" id="KW-1133">Transmembrane helix</keyword>
<dbReference type="Gene3D" id="3.40.50.1220">
    <property type="entry name" value="TPP-binding domain"/>
    <property type="match status" value="1"/>
</dbReference>
<feature type="region of interest" description="Disordered" evidence="13">
    <location>
        <begin position="472"/>
        <end position="496"/>
    </location>
</feature>
<organism evidence="17 18">
    <name type="scientific">Blepharisma stoltei</name>
    <dbReference type="NCBI Taxonomy" id="1481888"/>
    <lineage>
        <taxon>Eukaryota</taxon>
        <taxon>Sar</taxon>
        <taxon>Alveolata</taxon>
        <taxon>Ciliophora</taxon>
        <taxon>Postciliodesmatophora</taxon>
        <taxon>Heterotrichea</taxon>
        <taxon>Heterotrichida</taxon>
        <taxon>Blepharismidae</taxon>
        <taxon>Blepharisma</taxon>
    </lineage>
</organism>
<feature type="transmembrane region" description="Helical" evidence="14">
    <location>
        <begin position="32"/>
        <end position="49"/>
    </location>
</feature>
<feature type="compositionally biased region" description="Basic residues" evidence="13">
    <location>
        <begin position="1035"/>
        <end position="1050"/>
    </location>
</feature>
<dbReference type="SUPFAM" id="SSF52467">
    <property type="entry name" value="DHS-like NAD/FAD-binding domain"/>
    <property type="match status" value="1"/>
</dbReference>
<keyword evidence="8" id="KW-1278">Translocase</keyword>
<dbReference type="PANTHER" id="PTHR10160">
    <property type="entry name" value="NAD(P) TRANSHYDROGENASE"/>
    <property type="match status" value="1"/>
</dbReference>
<feature type="transmembrane region" description="Helical" evidence="14">
    <location>
        <begin position="937"/>
        <end position="959"/>
    </location>
</feature>
<keyword evidence="6" id="KW-0547">Nucleotide-binding</keyword>
<proteinExistence type="predicted"/>